<comment type="caution">
    <text evidence="2">The sequence shown here is derived from an EMBL/GenBank/DDBJ whole genome shotgun (WGS) entry which is preliminary data.</text>
</comment>
<keyword evidence="3" id="KW-1185">Reference proteome</keyword>
<feature type="non-terminal residue" evidence="2">
    <location>
        <position position="204"/>
    </location>
</feature>
<name>A0A9P7U2D7_9HYPO</name>
<evidence type="ECO:0000313" key="2">
    <source>
        <dbReference type="EMBL" id="KAG6282505.1"/>
    </source>
</evidence>
<evidence type="ECO:0000256" key="1">
    <source>
        <dbReference type="SAM" id="MobiDB-lite"/>
    </source>
</evidence>
<feature type="compositionally biased region" description="Basic and acidic residues" evidence="1">
    <location>
        <begin position="147"/>
        <end position="177"/>
    </location>
</feature>
<feature type="region of interest" description="Disordered" evidence="1">
    <location>
        <begin position="145"/>
        <end position="177"/>
    </location>
</feature>
<accession>A0A9P7U2D7</accession>
<dbReference type="AlphaFoldDB" id="A0A9P7U2D7"/>
<dbReference type="Proteomes" id="UP000707071">
    <property type="component" value="Unassembled WGS sequence"/>
</dbReference>
<sequence length="204" mass="23858">MAETGVSSHASSSAKETPLQVVHPTEGSLPKHVKKFADFISPEWRKYKYGEDIDQRTASTTDINDRIVWAYDYYIEEEKYGFELKRMFAEDFMEWSRETWERATARVRQEMRDLLTKRGIEVGKGTGASVAECLRRMVSDYFESCDDDKGKDHHQHDQETRTDNGESDQKLRKDDLEHATIEQKEQRAQELIQNLEEKMQGLQD</sequence>
<feature type="region of interest" description="Disordered" evidence="1">
    <location>
        <begin position="1"/>
        <end position="26"/>
    </location>
</feature>
<reference evidence="2 3" key="1">
    <citation type="journal article" date="2020" name="bioRxiv">
        <title>Whole genome comparisons of ergot fungi reveals the divergence and evolution of species within the genus Claviceps are the result of varying mechanisms driving genome evolution and host range expansion.</title>
        <authorList>
            <person name="Wyka S.A."/>
            <person name="Mondo S.J."/>
            <person name="Liu M."/>
            <person name="Dettman J."/>
            <person name="Nalam V."/>
            <person name="Broders K.D."/>
        </authorList>
    </citation>
    <scope>NUCLEOTIDE SEQUENCE [LARGE SCALE GENOMIC DNA]</scope>
    <source>
        <strain evidence="2 3">Clav52</strain>
    </source>
</reference>
<proteinExistence type="predicted"/>
<dbReference type="EMBL" id="SRRH01001169">
    <property type="protein sequence ID" value="KAG6282505.1"/>
    <property type="molecule type" value="Genomic_DNA"/>
</dbReference>
<feature type="compositionally biased region" description="Polar residues" evidence="1">
    <location>
        <begin position="1"/>
        <end position="15"/>
    </location>
</feature>
<protein>
    <submittedName>
        <fullName evidence="2">Uncharacterized protein</fullName>
    </submittedName>
</protein>
<gene>
    <name evidence="2" type="ORF">E4U09_000597</name>
</gene>
<evidence type="ECO:0000313" key="3">
    <source>
        <dbReference type="Proteomes" id="UP000707071"/>
    </source>
</evidence>
<organism evidence="2 3">
    <name type="scientific">Claviceps aff. purpurea</name>
    <dbReference type="NCBI Taxonomy" id="1967640"/>
    <lineage>
        <taxon>Eukaryota</taxon>
        <taxon>Fungi</taxon>
        <taxon>Dikarya</taxon>
        <taxon>Ascomycota</taxon>
        <taxon>Pezizomycotina</taxon>
        <taxon>Sordariomycetes</taxon>
        <taxon>Hypocreomycetidae</taxon>
        <taxon>Hypocreales</taxon>
        <taxon>Clavicipitaceae</taxon>
        <taxon>Claviceps</taxon>
    </lineage>
</organism>